<evidence type="ECO:0000313" key="8">
    <source>
        <dbReference type="EMBL" id="MBU3813947.1"/>
    </source>
</evidence>
<dbReference type="InterPro" id="IPR005467">
    <property type="entry name" value="His_kinase_dom"/>
</dbReference>
<evidence type="ECO:0000256" key="2">
    <source>
        <dbReference type="ARBA" id="ARBA00012438"/>
    </source>
</evidence>
<keyword evidence="5 8" id="KW-0418">Kinase</keyword>
<keyword evidence="6" id="KW-1133">Transmembrane helix</keyword>
<dbReference type="Gene3D" id="3.30.565.10">
    <property type="entry name" value="Histidine kinase-like ATPase, C-terminal domain"/>
    <property type="match status" value="1"/>
</dbReference>
<dbReference type="SUPFAM" id="SSF55874">
    <property type="entry name" value="ATPase domain of HSP90 chaperone/DNA topoisomerase II/histidine kinase"/>
    <property type="match status" value="1"/>
</dbReference>
<sequence length="430" mass="49223">MKLLHYTYRKLSFLFLLLMAGWGVLFYYAVEDEVVDETDDTLENYAYLLIKQVLRDPSLLQTKGNLMSVYHFSPLTEAEGAAYREVFYDSTVYIELEGEYEPVRAMKTAFRMADGQYYELTLMISTMERDDLQEAMLWYLGILFLLLLVCTSIGIRLVLRSTFRPLHHLLGWLHDLQPGKPVPSLDNPTQIREFRQLTQAAIDMGNRSHKAYEEQKQFIENAAHELQTPLAIVRGKVELLAESESISEQQMKELDAIYATLTRAVKLNKSLLLLSRIENGQYTDVEDVDVDALIDHLLPDLMDIYEDKAVCLTRRQGDVPFVIRCNPSLAQILVSNLLKNALLHNVDGGELHVVTTPSELWVKNSGDAPLDEEKLFRRFYHPVKGKKDSNGLGLAIARTIAQSASLRLTYEWQDGMHAFRLVKESKKQEA</sequence>
<dbReference type="SUPFAM" id="SSF47384">
    <property type="entry name" value="Homodimeric domain of signal transducing histidine kinase"/>
    <property type="match status" value="1"/>
</dbReference>
<feature type="transmembrane region" description="Helical" evidence="6">
    <location>
        <begin position="12"/>
        <end position="30"/>
    </location>
</feature>
<name>A0A9E2NNP3_9BACE</name>
<dbReference type="Proteomes" id="UP000824236">
    <property type="component" value="Unassembled WGS sequence"/>
</dbReference>
<keyword evidence="4" id="KW-0808">Transferase</keyword>
<evidence type="ECO:0000256" key="1">
    <source>
        <dbReference type="ARBA" id="ARBA00000085"/>
    </source>
</evidence>
<dbReference type="InterPro" id="IPR036097">
    <property type="entry name" value="HisK_dim/P_sf"/>
</dbReference>
<evidence type="ECO:0000256" key="3">
    <source>
        <dbReference type="ARBA" id="ARBA00022553"/>
    </source>
</evidence>
<protein>
    <recommendedName>
        <fullName evidence="2">histidine kinase</fullName>
        <ecNumber evidence="2">2.7.13.3</ecNumber>
    </recommendedName>
</protein>
<dbReference type="InterPro" id="IPR036890">
    <property type="entry name" value="HATPase_C_sf"/>
</dbReference>
<comment type="catalytic activity">
    <reaction evidence="1">
        <text>ATP + protein L-histidine = ADP + protein N-phospho-L-histidine.</text>
        <dbReference type="EC" id="2.7.13.3"/>
    </reaction>
</comment>
<dbReference type="Gene3D" id="1.10.287.130">
    <property type="match status" value="1"/>
</dbReference>
<evidence type="ECO:0000256" key="4">
    <source>
        <dbReference type="ARBA" id="ARBA00022679"/>
    </source>
</evidence>
<dbReference type="EMBL" id="JAHLFO010000072">
    <property type="protein sequence ID" value="MBU3813947.1"/>
    <property type="molecule type" value="Genomic_DNA"/>
</dbReference>
<dbReference type="EC" id="2.7.13.3" evidence="2"/>
<dbReference type="InterPro" id="IPR003661">
    <property type="entry name" value="HisK_dim/P_dom"/>
</dbReference>
<dbReference type="CDD" id="cd00082">
    <property type="entry name" value="HisKA"/>
    <property type="match status" value="1"/>
</dbReference>
<evidence type="ECO:0000259" key="7">
    <source>
        <dbReference type="PROSITE" id="PS50109"/>
    </source>
</evidence>
<dbReference type="AlphaFoldDB" id="A0A9E2NNP3"/>
<keyword evidence="6" id="KW-0812">Transmembrane</keyword>
<dbReference type="InterPro" id="IPR050428">
    <property type="entry name" value="TCS_sensor_his_kinase"/>
</dbReference>
<keyword evidence="6" id="KW-0472">Membrane</keyword>
<feature type="transmembrane region" description="Helical" evidence="6">
    <location>
        <begin position="136"/>
        <end position="159"/>
    </location>
</feature>
<gene>
    <name evidence="8" type="ORF">H9791_05485</name>
</gene>
<dbReference type="Pfam" id="PF00512">
    <property type="entry name" value="HisKA"/>
    <property type="match status" value="1"/>
</dbReference>
<accession>A0A9E2NNP3</accession>
<dbReference type="SMART" id="SM00388">
    <property type="entry name" value="HisKA"/>
    <property type="match status" value="1"/>
</dbReference>
<dbReference type="PANTHER" id="PTHR45436">
    <property type="entry name" value="SENSOR HISTIDINE KINASE YKOH"/>
    <property type="match status" value="1"/>
</dbReference>
<keyword evidence="3" id="KW-0597">Phosphoprotein</keyword>
<evidence type="ECO:0000256" key="5">
    <source>
        <dbReference type="ARBA" id="ARBA00022777"/>
    </source>
</evidence>
<evidence type="ECO:0000256" key="6">
    <source>
        <dbReference type="SAM" id="Phobius"/>
    </source>
</evidence>
<dbReference type="GO" id="GO:0000155">
    <property type="term" value="F:phosphorelay sensor kinase activity"/>
    <property type="evidence" value="ECO:0007669"/>
    <property type="project" value="InterPro"/>
</dbReference>
<reference evidence="8" key="2">
    <citation type="submission" date="2021-04" db="EMBL/GenBank/DDBJ databases">
        <authorList>
            <person name="Gilroy R."/>
        </authorList>
    </citation>
    <scope>NUCLEOTIDE SEQUENCE</scope>
    <source>
        <strain evidence="8">B3-3758</strain>
    </source>
</reference>
<reference evidence="8" key="1">
    <citation type="journal article" date="2021" name="PeerJ">
        <title>Extensive microbial diversity within the chicken gut microbiome revealed by metagenomics and culture.</title>
        <authorList>
            <person name="Gilroy R."/>
            <person name="Ravi A."/>
            <person name="Getino M."/>
            <person name="Pursley I."/>
            <person name="Horton D.L."/>
            <person name="Alikhan N.F."/>
            <person name="Baker D."/>
            <person name="Gharbi K."/>
            <person name="Hall N."/>
            <person name="Watson M."/>
            <person name="Adriaenssens E.M."/>
            <person name="Foster-Nyarko E."/>
            <person name="Jarju S."/>
            <person name="Secka A."/>
            <person name="Antonio M."/>
            <person name="Oren A."/>
            <person name="Chaudhuri R.R."/>
            <person name="La Ragione R."/>
            <person name="Hildebrand F."/>
            <person name="Pallen M.J."/>
        </authorList>
    </citation>
    <scope>NUCLEOTIDE SEQUENCE</scope>
    <source>
        <strain evidence="8">B3-3758</strain>
    </source>
</reference>
<dbReference type="PROSITE" id="PS50109">
    <property type="entry name" value="HIS_KIN"/>
    <property type="match status" value="1"/>
</dbReference>
<dbReference type="GO" id="GO:0005886">
    <property type="term" value="C:plasma membrane"/>
    <property type="evidence" value="ECO:0007669"/>
    <property type="project" value="TreeGrafter"/>
</dbReference>
<organism evidence="8 9">
    <name type="scientific">Candidatus Bacteroides intestinipullorum</name>
    <dbReference type="NCBI Taxonomy" id="2838471"/>
    <lineage>
        <taxon>Bacteria</taxon>
        <taxon>Pseudomonadati</taxon>
        <taxon>Bacteroidota</taxon>
        <taxon>Bacteroidia</taxon>
        <taxon>Bacteroidales</taxon>
        <taxon>Bacteroidaceae</taxon>
        <taxon>Bacteroides</taxon>
    </lineage>
</organism>
<comment type="caution">
    <text evidence="8">The sequence shown here is derived from an EMBL/GenBank/DDBJ whole genome shotgun (WGS) entry which is preliminary data.</text>
</comment>
<proteinExistence type="predicted"/>
<feature type="domain" description="Histidine kinase" evidence="7">
    <location>
        <begin position="221"/>
        <end position="402"/>
    </location>
</feature>
<dbReference type="PANTHER" id="PTHR45436:SF5">
    <property type="entry name" value="SENSOR HISTIDINE KINASE TRCS"/>
    <property type="match status" value="1"/>
</dbReference>
<evidence type="ECO:0000313" key="9">
    <source>
        <dbReference type="Proteomes" id="UP000824236"/>
    </source>
</evidence>